<dbReference type="InterPro" id="IPR050268">
    <property type="entry name" value="NADH-dep_flavin_reductase"/>
</dbReference>
<keyword evidence="2" id="KW-0560">Oxidoreductase</keyword>
<evidence type="ECO:0000259" key="3">
    <source>
        <dbReference type="SMART" id="SM00903"/>
    </source>
</evidence>
<dbReference type="Gene3D" id="2.30.110.10">
    <property type="entry name" value="Electron Transport, Fmn-binding Protein, Chain A"/>
    <property type="match status" value="1"/>
</dbReference>
<organism evidence="4">
    <name type="scientific">Sphingobium baderi</name>
    <dbReference type="NCBI Taxonomy" id="1332080"/>
    <lineage>
        <taxon>Bacteria</taxon>
        <taxon>Pseudomonadati</taxon>
        <taxon>Pseudomonadota</taxon>
        <taxon>Alphaproteobacteria</taxon>
        <taxon>Sphingomonadales</taxon>
        <taxon>Sphingomonadaceae</taxon>
        <taxon>Sphingobium</taxon>
    </lineage>
</organism>
<dbReference type="InterPro" id="IPR002563">
    <property type="entry name" value="Flavin_Rdtase-like_dom"/>
</dbReference>
<dbReference type="InterPro" id="IPR012349">
    <property type="entry name" value="Split_barrel_FMN-bd"/>
</dbReference>
<evidence type="ECO:0000256" key="1">
    <source>
        <dbReference type="ARBA" id="ARBA00008898"/>
    </source>
</evidence>
<dbReference type="SMART" id="SM00903">
    <property type="entry name" value="Flavin_Reduct"/>
    <property type="match status" value="1"/>
</dbReference>
<sequence length="172" mass="19205">MQRPDENSNAAANFRTCMRRLAGGVALVTARDDWRRYGMPMTAVMSLCMEPPSLVMAVNRSASIFQPLHAGRAFCVNLLKHHSAEMCQTFSSLPSEERFSVGQWGEGPHRTPYLLDAQAAIFCDSGPIHDFGTHSLIIGLVSDAWVDEHISPLIHLDGRYMATEERSDRTER</sequence>
<dbReference type="GO" id="GO:0042602">
    <property type="term" value="F:riboflavin reductase (NADPH) activity"/>
    <property type="evidence" value="ECO:0007669"/>
    <property type="project" value="TreeGrafter"/>
</dbReference>
<feature type="domain" description="Flavin reductase like" evidence="3">
    <location>
        <begin position="18"/>
        <end position="162"/>
    </location>
</feature>
<dbReference type="GO" id="GO:0010181">
    <property type="term" value="F:FMN binding"/>
    <property type="evidence" value="ECO:0007669"/>
    <property type="project" value="InterPro"/>
</dbReference>
<evidence type="ECO:0000256" key="2">
    <source>
        <dbReference type="ARBA" id="ARBA00023002"/>
    </source>
</evidence>
<dbReference type="AlphaFoldDB" id="A0A144J2R4"/>
<comment type="similarity">
    <text evidence="1">Belongs to the non-flavoprotein flavin reductase family.</text>
</comment>
<dbReference type="GO" id="GO:0004497">
    <property type="term" value="F:monooxygenase activity"/>
    <property type="evidence" value="ECO:0007669"/>
    <property type="project" value="UniProtKB-KW"/>
</dbReference>
<evidence type="ECO:0000313" key="4">
    <source>
        <dbReference type="EMBL" id="AMT81316.1"/>
    </source>
</evidence>
<dbReference type="SUPFAM" id="SSF50475">
    <property type="entry name" value="FMN-binding split barrel"/>
    <property type="match status" value="1"/>
</dbReference>
<dbReference type="OrthoDB" id="9789254at2"/>
<keyword evidence="4" id="KW-0503">Monooxygenase</keyword>
<dbReference type="EMBL" id="KT962120">
    <property type="protein sequence ID" value="AMT81316.1"/>
    <property type="molecule type" value="Genomic_DNA"/>
</dbReference>
<accession>A0A144J2R4</accession>
<name>A0A144J2R4_9SPHN</name>
<reference evidence="4" key="1">
    <citation type="submission" date="2015-10" db="EMBL/GenBank/DDBJ databases">
        <title>A Two-component Flavoprotein Monooxygenase System MeaXY Responsible for para-Hydroxylation of 2-Methyl-6-ethylaniline and 2,6-Diethylaniline in Sphingobium baderi DE-13.</title>
        <authorList>
            <person name="Cheng M."/>
            <person name="Meng Q."/>
            <person name="Yang Y."/>
            <person name="Chu C."/>
            <person name="Yan X."/>
            <person name="He J."/>
            <person name="Li S."/>
        </authorList>
    </citation>
    <scope>NUCLEOTIDE SEQUENCE</scope>
    <source>
        <strain evidence="4">DE-13</strain>
    </source>
</reference>
<dbReference type="Pfam" id="PF01613">
    <property type="entry name" value="Flavin_Reduct"/>
    <property type="match status" value="1"/>
</dbReference>
<dbReference type="PANTHER" id="PTHR30466">
    <property type="entry name" value="FLAVIN REDUCTASE"/>
    <property type="match status" value="1"/>
</dbReference>
<proteinExistence type="inferred from homology"/>
<protein>
    <submittedName>
        <fullName evidence="4">2-methyl-6-ethyl-4-monooxygenase reductase component</fullName>
    </submittedName>
</protein>
<dbReference type="PANTHER" id="PTHR30466:SF11">
    <property type="entry name" value="FLAVIN-DEPENDENT MONOOXYGENASE, REDUCTASE SUBUNIT HSAB"/>
    <property type="match status" value="1"/>
</dbReference>
<gene>
    <name evidence="4" type="primary">meaY</name>
</gene>